<proteinExistence type="predicted"/>
<keyword evidence="2" id="KW-1185">Reference proteome</keyword>
<gene>
    <name evidence="1" type="ORF">COLO4_01960</name>
</gene>
<evidence type="ECO:0000313" key="2">
    <source>
        <dbReference type="Proteomes" id="UP000187203"/>
    </source>
</evidence>
<comment type="caution">
    <text evidence="1">The sequence shown here is derived from an EMBL/GenBank/DDBJ whole genome shotgun (WGS) entry which is preliminary data.</text>
</comment>
<organism evidence="1 2">
    <name type="scientific">Corchorus olitorius</name>
    <dbReference type="NCBI Taxonomy" id="93759"/>
    <lineage>
        <taxon>Eukaryota</taxon>
        <taxon>Viridiplantae</taxon>
        <taxon>Streptophyta</taxon>
        <taxon>Embryophyta</taxon>
        <taxon>Tracheophyta</taxon>
        <taxon>Spermatophyta</taxon>
        <taxon>Magnoliopsida</taxon>
        <taxon>eudicotyledons</taxon>
        <taxon>Gunneridae</taxon>
        <taxon>Pentapetalae</taxon>
        <taxon>rosids</taxon>
        <taxon>malvids</taxon>
        <taxon>Malvales</taxon>
        <taxon>Malvaceae</taxon>
        <taxon>Grewioideae</taxon>
        <taxon>Apeibeae</taxon>
        <taxon>Corchorus</taxon>
    </lineage>
</organism>
<protein>
    <submittedName>
        <fullName evidence="1">CRE-GST-5 protein</fullName>
    </submittedName>
</protein>
<accession>A0A1R3L1V7</accession>
<sequence>MAMKTRGICPEGLARGSRAEHEKLSLTERAQLLACQSFQPFKKALGETGRLNTAWADYREDELQATVYEVMRLADAEGIVTSMADQFAGQSDDAKCIEVIDMAPNVVAVIFGPGSVEALRKDNNVLTLLQSVMQKFLVYGTLDQIMASMVGGVATRLLAVSAFANPTSRPPVPVYR</sequence>
<evidence type="ECO:0000313" key="1">
    <source>
        <dbReference type="EMBL" id="OMP13277.1"/>
    </source>
</evidence>
<dbReference type="AlphaFoldDB" id="A0A1R3L1V7"/>
<reference evidence="2" key="1">
    <citation type="submission" date="2013-09" db="EMBL/GenBank/DDBJ databases">
        <title>Corchorus olitorius genome sequencing.</title>
        <authorList>
            <person name="Alam M."/>
            <person name="Haque M.S."/>
            <person name="Islam M.S."/>
            <person name="Emdad E.M."/>
            <person name="Islam M.M."/>
            <person name="Ahmed B."/>
            <person name="Halim A."/>
            <person name="Hossen Q.M.M."/>
            <person name="Hossain M.Z."/>
            <person name="Ahmed R."/>
            <person name="Khan M.M."/>
            <person name="Islam R."/>
            <person name="Rashid M.M."/>
            <person name="Khan S.A."/>
            <person name="Rahman M.S."/>
            <person name="Alam M."/>
            <person name="Yahiya A.S."/>
            <person name="Khan M.S."/>
            <person name="Azam M.S."/>
            <person name="Haque T."/>
            <person name="Lashkar M.Z.H."/>
            <person name="Akhand A.I."/>
            <person name="Morshed G."/>
            <person name="Roy S."/>
            <person name="Uddin K.S."/>
            <person name="Rabeya T."/>
            <person name="Hossain A.S."/>
            <person name="Chowdhury A."/>
            <person name="Snigdha A.R."/>
            <person name="Mortoza M.S."/>
            <person name="Matin S.A."/>
            <person name="Hoque S.M.E."/>
            <person name="Islam M.K."/>
            <person name="Roy D.K."/>
            <person name="Haider R."/>
            <person name="Moosa M.M."/>
            <person name="Elias S.M."/>
            <person name="Hasan A.M."/>
            <person name="Jahan S."/>
            <person name="Shafiuddin M."/>
            <person name="Mahmood N."/>
            <person name="Shommy N.S."/>
        </authorList>
    </citation>
    <scope>NUCLEOTIDE SEQUENCE [LARGE SCALE GENOMIC DNA]</scope>
    <source>
        <strain evidence="2">cv. O-4</strain>
    </source>
</reference>
<name>A0A1R3L1V7_9ROSI</name>
<dbReference type="EMBL" id="AWUE01004691">
    <property type="protein sequence ID" value="OMP13277.1"/>
    <property type="molecule type" value="Genomic_DNA"/>
</dbReference>
<dbReference type="Proteomes" id="UP000187203">
    <property type="component" value="Unassembled WGS sequence"/>
</dbReference>